<accession>A0A2G9Q4B7</accession>
<keyword evidence="2" id="KW-1185">Reference proteome</keyword>
<reference evidence="2" key="1">
    <citation type="journal article" date="2017" name="Nat. Commun.">
        <title>The North American bullfrog draft genome provides insight into hormonal regulation of long noncoding RNA.</title>
        <authorList>
            <person name="Hammond S.A."/>
            <person name="Warren R.L."/>
            <person name="Vandervalk B.P."/>
            <person name="Kucuk E."/>
            <person name="Khan H."/>
            <person name="Gibb E.A."/>
            <person name="Pandoh P."/>
            <person name="Kirk H."/>
            <person name="Zhao Y."/>
            <person name="Jones M."/>
            <person name="Mungall A.J."/>
            <person name="Coope R."/>
            <person name="Pleasance S."/>
            <person name="Moore R.A."/>
            <person name="Holt R.A."/>
            <person name="Round J.M."/>
            <person name="Ohora S."/>
            <person name="Walle B.V."/>
            <person name="Veldhoen N."/>
            <person name="Helbing C.C."/>
            <person name="Birol I."/>
        </authorList>
    </citation>
    <scope>NUCLEOTIDE SEQUENCE [LARGE SCALE GENOMIC DNA]</scope>
</reference>
<proteinExistence type="predicted"/>
<sequence>MLPQKLLYNKHVGLFEKPFLNAHVIVQVLKRLLSKNVWIIVSTLKHFGGDVIVVFCENGCYFLRANPLCTTSAVSSALVVQSVFAF</sequence>
<feature type="non-terminal residue" evidence="1">
    <location>
        <position position="86"/>
    </location>
</feature>
<evidence type="ECO:0000313" key="2">
    <source>
        <dbReference type="Proteomes" id="UP000228934"/>
    </source>
</evidence>
<dbReference type="EMBL" id="KZ369212">
    <property type="protein sequence ID" value="PIO10427.1"/>
    <property type="molecule type" value="Genomic_DNA"/>
</dbReference>
<dbReference type="Proteomes" id="UP000228934">
    <property type="component" value="Unassembled WGS sequence"/>
</dbReference>
<organism evidence="1 2">
    <name type="scientific">Aquarana catesbeiana</name>
    <name type="common">American bullfrog</name>
    <name type="synonym">Rana catesbeiana</name>
    <dbReference type="NCBI Taxonomy" id="8400"/>
    <lineage>
        <taxon>Eukaryota</taxon>
        <taxon>Metazoa</taxon>
        <taxon>Chordata</taxon>
        <taxon>Craniata</taxon>
        <taxon>Vertebrata</taxon>
        <taxon>Euteleostomi</taxon>
        <taxon>Amphibia</taxon>
        <taxon>Batrachia</taxon>
        <taxon>Anura</taxon>
        <taxon>Neobatrachia</taxon>
        <taxon>Ranoidea</taxon>
        <taxon>Ranidae</taxon>
        <taxon>Aquarana</taxon>
    </lineage>
</organism>
<name>A0A2G9Q4B7_AQUCT</name>
<dbReference type="AlphaFoldDB" id="A0A2G9Q4B7"/>
<evidence type="ECO:0000313" key="1">
    <source>
        <dbReference type="EMBL" id="PIO10427.1"/>
    </source>
</evidence>
<protein>
    <submittedName>
        <fullName evidence="1">Uncharacterized protein</fullName>
    </submittedName>
</protein>
<gene>
    <name evidence="1" type="ORF">AB205_0171100</name>
</gene>